<dbReference type="SMART" id="SM00987">
    <property type="entry name" value="UreE_C"/>
    <property type="match status" value="1"/>
</dbReference>
<protein>
    <submittedName>
        <fullName evidence="2">DNA-deoxyinosine glycosylase</fullName>
        <ecNumber evidence="2">3.2.2.15</ecNumber>
    </submittedName>
</protein>
<dbReference type="Gene3D" id="3.40.470.10">
    <property type="entry name" value="Uracil-DNA glycosylase-like domain"/>
    <property type="match status" value="1"/>
</dbReference>
<dbReference type="GO" id="GO:0033958">
    <property type="term" value="F:DNA-deoxyinosine glycosylase activity"/>
    <property type="evidence" value="ECO:0007669"/>
    <property type="project" value="UniProtKB-EC"/>
</dbReference>
<feature type="domain" description="Uracil-DNA glycosylase-like" evidence="1">
    <location>
        <begin position="11"/>
        <end position="161"/>
    </location>
</feature>
<keyword evidence="3" id="KW-1185">Reference proteome</keyword>
<dbReference type="Pfam" id="PF03167">
    <property type="entry name" value="UDG"/>
    <property type="match status" value="1"/>
</dbReference>
<dbReference type="InterPro" id="IPR026353">
    <property type="entry name" value="Hypoxan-DNA_Glyclase"/>
</dbReference>
<proteinExistence type="predicted"/>
<evidence type="ECO:0000259" key="1">
    <source>
        <dbReference type="SMART" id="SM00986"/>
    </source>
</evidence>
<dbReference type="EC" id="3.2.2.15" evidence="2"/>
<dbReference type="EMBL" id="JAOQJQ010000004">
    <property type="protein sequence ID" value="MCU6762762.1"/>
    <property type="molecule type" value="Genomic_DNA"/>
</dbReference>
<gene>
    <name evidence="2" type="ORF">OCV88_10525</name>
</gene>
<evidence type="ECO:0000313" key="3">
    <source>
        <dbReference type="Proteomes" id="UP001652442"/>
    </source>
</evidence>
<keyword evidence="2" id="KW-0326">Glycosidase</keyword>
<dbReference type="CDD" id="cd10032">
    <property type="entry name" value="UDG-F6_HDG"/>
    <property type="match status" value="1"/>
</dbReference>
<keyword evidence="2" id="KW-0378">Hydrolase</keyword>
<organism evidence="2 3">
    <name type="scientific">Brotonthovivens ammoniilytica</name>
    <dbReference type="NCBI Taxonomy" id="2981725"/>
    <lineage>
        <taxon>Bacteria</taxon>
        <taxon>Bacillati</taxon>
        <taxon>Bacillota</taxon>
        <taxon>Clostridia</taxon>
        <taxon>Lachnospirales</taxon>
        <taxon>Lachnospiraceae</taxon>
        <taxon>Brotonthovivens</taxon>
    </lineage>
</organism>
<accession>A0ABT2TKX2</accession>
<dbReference type="SUPFAM" id="SSF52141">
    <property type="entry name" value="Uracil-DNA glycosylase-like"/>
    <property type="match status" value="1"/>
</dbReference>
<comment type="caution">
    <text evidence="2">The sequence shown here is derived from an EMBL/GenBank/DDBJ whole genome shotgun (WGS) entry which is preliminary data.</text>
</comment>
<evidence type="ECO:0000313" key="2">
    <source>
        <dbReference type="EMBL" id="MCU6762762.1"/>
    </source>
</evidence>
<dbReference type="NCBIfam" id="TIGR04274">
    <property type="entry name" value="hypoxanDNAglyco"/>
    <property type="match status" value="1"/>
</dbReference>
<dbReference type="InterPro" id="IPR036895">
    <property type="entry name" value="Uracil-DNA_glycosylase-like_sf"/>
</dbReference>
<reference evidence="2 3" key="1">
    <citation type="journal article" date="2021" name="ISME Commun">
        <title>Automated analysis of genomic sequences facilitates high-throughput and comprehensive description of bacteria.</title>
        <authorList>
            <person name="Hitch T.C.A."/>
        </authorList>
    </citation>
    <scope>NUCLEOTIDE SEQUENCE [LARGE SCALE GENOMIC DNA]</scope>
    <source>
        <strain evidence="2 3">Sanger_109</strain>
    </source>
</reference>
<dbReference type="SMART" id="SM00986">
    <property type="entry name" value="UDG"/>
    <property type="match status" value="1"/>
</dbReference>
<sequence length="168" mass="19107">MEYNNVTHTFSPVYNAHSRILILGTFPSVKSRENQFYYGHPQNRFWKVLAALTKSPLPEDINGKKELLLTNGIAVWDVIESCQIAGSSDSSIRDVVPNDIGKLLKHTEIRQIFANGQKAYDLYMRYIYPETGRKPEKLPSTSPANAAFRLERLIDTWGKSLGPHLSER</sequence>
<dbReference type="InterPro" id="IPR005122">
    <property type="entry name" value="Uracil-DNA_glycosylase-like"/>
</dbReference>
<dbReference type="RefSeq" id="WP_158425468.1">
    <property type="nucleotide sequence ID" value="NZ_JAOQJQ010000004.1"/>
</dbReference>
<dbReference type="Proteomes" id="UP001652442">
    <property type="component" value="Unassembled WGS sequence"/>
</dbReference>
<name>A0ABT2TKX2_9FIRM</name>